<dbReference type="EMBL" id="MGFE01000026">
    <property type="protein sequence ID" value="OGL97949.1"/>
    <property type="molecule type" value="Genomic_DNA"/>
</dbReference>
<reference evidence="1 2" key="1">
    <citation type="journal article" date="2016" name="Nat. Commun.">
        <title>Thousands of microbial genomes shed light on interconnected biogeochemical processes in an aquifer system.</title>
        <authorList>
            <person name="Anantharaman K."/>
            <person name="Brown C.T."/>
            <person name="Hug L.A."/>
            <person name="Sharon I."/>
            <person name="Castelle C.J."/>
            <person name="Probst A.J."/>
            <person name="Thomas B.C."/>
            <person name="Singh A."/>
            <person name="Wilkins M.J."/>
            <person name="Karaoz U."/>
            <person name="Brodie E.L."/>
            <person name="Williams K.H."/>
            <person name="Hubbard S.S."/>
            <person name="Banfield J.F."/>
        </authorList>
    </citation>
    <scope>NUCLEOTIDE SEQUENCE [LARGE SCALE GENOMIC DNA]</scope>
</reference>
<dbReference type="NCBIfam" id="NF040560">
    <property type="entry name" value="CAS_Csx15"/>
    <property type="match status" value="1"/>
</dbReference>
<proteinExistence type="predicted"/>
<dbReference type="AlphaFoldDB" id="A0A1F7W5B3"/>
<protein>
    <submittedName>
        <fullName evidence="1">Uncharacterized protein</fullName>
    </submittedName>
</protein>
<name>A0A1F7W5B3_9BACT</name>
<evidence type="ECO:0000313" key="2">
    <source>
        <dbReference type="Proteomes" id="UP000176501"/>
    </source>
</evidence>
<sequence>MTHAAAATTTAATNTAATPVADLSMIPALPGQVNAPLMLDFARPFVPQVQTYFEGLGNDARGNSRVALVGQGVAAILCLPALEMLGGLPVVIFKGFATDAPLVEVDLKEFRHVIARDRRKERSNGEAFAGFTVIDGSGRGLSRPDPENPEDRTPDQLGELAAQLGCGVDEIRVLSCQAGNRGQVDLTSAEGAIAGMVDQLVGLGLTAEDWTSGRVIFLPGGMGIVAALQAVAIHGLSEAWPWVIRLAADAEKAFHVAEVVDAQAMRQWAVALSAQLDAAAPIATLSGEIPDEFRNALAALAARYGVEIRG</sequence>
<organism evidence="1 2">
    <name type="scientific">Candidatus Uhrbacteria bacterium RIFOXYB2_FULL_57_15</name>
    <dbReference type="NCBI Taxonomy" id="1802422"/>
    <lineage>
        <taxon>Bacteria</taxon>
        <taxon>Candidatus Uhriibacteriota</taxon>
    </lineage>
</organism>
<accession>A0A1F7W5B3</accession>
<gene>
    <name evidence="1" type="ORF">A2304_05345</name>
</gene>
<comment type="caution">
    <text evidence="1">The sequence shown here is derived from an EMBL/GenBank/DDBJ whole genome shotgun (WGS) entry which is preliminary data.</text>
</comment>
<dbReference type="Proteomes" id="UP000176501">
    <property type="component" value="Unassembled WGS sequence"/>
</dbReference>
<evidence type="ECO:0000313" key="1">
    <source>
        <dbReference type="EMBL" id="OGL97949.1"/>
    </source>
</evidence>